<evidence type="ECO:0000313" key="3">
    <source>
        <dbReference type="EMBL" id="CEL54022.1"/>
    </source>
</evidence>
<evidence type="ECO:0000313" key="2">
    <source>
        <dbReference type="EMBL" id="CCO35521.1"/>
    </source>
</evidence>
<feature type="compositionally biased region" description="Acidic residues" evidence="1">
    <location>
        <begin position="91"/>
        <end position="109"/>
    </location>
</feature>
<sequence>MAHDIVGQGDWKYWYAMRFVDRDIMIRYHGEGVGHHTGSMKAHADIQEDVPNRTEEYPNQQEIPFDEHSENNDDENDEDVVTEAALATELVGDEPSDEDEGFLSGEDYDSGYYESKEDMEPVQYEY</sequence>
<evidence type="ECO:0000256" key="1">
    <source>
        <dbReference type="SAM" id="MobiDB-lite"/>
    </source>
</evidence>
<proteinExistence type="predicted"/>
<organism evidence="2 4">
    <name type="scientific">Thanatephorus cucumeris (strain AG1-IB / isolate 7/3/14)</name>
    <name type="common">Lettuce bottom rot fungus</name>
    <name type="synonym">Rhizoctonia solani</name>
    <dbReference type="NCBI Taxonomy" id="1108050"/>
    <lineage>
        <taxon>Eukaryota</taxon>
        <taxon>Fungi</taxon>
        <taxon>Dikarya</taxon>
        <taxon>Basidiomycota</taxon>
        <taxon>Agaricomycotina</taxon>
        <taxon>Agaricomycetes</taxon>
        <taxon>Cantharellales</taxon>
        <taxon>Ceratobasidiaceae</taxon>
        <taxon>Rhizoctonia</taxon>
        <taxon>Rhizoctonia solani AG-1</taxon>
    </lineage>
</organism>
<feature type="region of interest" description="Disordered" evidence="1">
    <location>
        <begin position="34"/>
        <end position="126"/>
    </location>
</feature>
<dbReference type="HOGENOM" id="CLU_2172807_0_0_1"/>
<dbReference type="Proteomes" id="UP000012065">
    <property type="component" value="Unassembled WGS sequence"/>
</dbReference>
<evidence type="ECO:0000313" key="4">
    <source>
        <dbReference type="Proteomes" id="UP000012065"/>
    </source>
</evidence>
<protein>
    <submittedName>
        <fullName evidence="2">Uncharacterized protein</fullName>
    </submittedName>
</protein>
<gene>
    <name evidence="2" type="ORF">BN14_09639</name>
    <name evidence="3" type="ORF">RSOLAG1IB_11554</name>
</gene>
<dbReference type="EMBL" id="CAOJ01014725">
    <property type="protein sequence ID" value="CCO35521.1"/>
    <property type="molecule type" value="Genomic_DNA"/>
</dbReference>
<feature type="compositionally biased region" description="Acidic residues" evidence="1">
    <location>
        <begin position="72"/>
        <end position="81"/>
    </location>
</feature>
<evidence type="ECO:0000313" key="5">
    <source>
        <dbReference type="Proteomes" id="UP000059188"/>
    </source>
</evidence>
<feature type="compositionally biased region" description="Basic and acidic residues" evidence="1">
    <location>
        <begin position="42"/>
        <end position="56"/>
    </location>
</feature>
<dbReference type="OrthoDB" id="3267098at2759"/>
<dbReference type="Proteomes" id="UP000059188">
    <property type="component" value="Unassembled WGS sequence"/>
</dbReference>
<dbReference type="EMBL" id="LN679244">
    <property type="protein sequence ID" value="CEL54022.1"/>
    <property type="molecule type" value="Genomic_DNA"/>
</dbReference>
<reference evidence="3 5" key="3">
    <citation type="submission" date="2014-11" db="EMBL/GenBank/DDBJ databases">
        <authorList>
            <person name="Wibberg Daniel"/>
        </authorList>
    </citation>
    <scope>NUCLEOTIDE SEQUENCE [LARGE SCALE GENOMIC DNA]</scope>
    <source>
        <strain evidence="3">Rhizoctonia solani AG1-IB 7/3/14</strain>
    </source>
</reference>
<name>M5C7V1_THACB</name>
<reference evidence="2" key="1">
    <citation type="submission" date="2012-10" db="EMBL/GenBank/DDBJ databases">
        <authorList>
            <person name="Jelonek L."/>
        </authorList>
    </citation>
    <scope>NUCLEOTIDE SEQUENCE</scope>
    <source>
        <strain evidence="2">Isolate 7/3/14</strain>
    </source>
</reference>
<keyword evidence="5" id="KW-1185">Reference proteome</keyword>
<accession>M5C7V1</accession>
<dbReference type="AlphaFoldDB" id="M5C7V1"/>
<reference evidence="2 4" key="2">
    <citation type="journal article" date="2013" name="J. Biotechnol.">
        <title>Establishment and interpretation of the genome sequence of the phytopathogenic fungus Rhizoctonia solani AG1-IB isolate 7/3/14.</title>
        <authorList>
            <person name="Wibberg D.W."/>
            <person name="Jelonek L.J."/>
            <person name="Rupp O.R."/>
            <person name="Hennig M.H."/>
            <person name="Eikmeyer F.E."/>
            <person name="Goesmann A.G."/>
            <person name="Hartmann A.H."/>
            <person name="Borriss R.B."/>
            <person name="Grosch R.G."/>
            <person name="Puehler A.P."/>
            <person name="Schlueter A.S."/>
        </authorList>
    </citation>
    <scope>NUCLEOTIDE SEQUENCE [LARGE SCALE GENOMIC DNA]</scope>
    <source>
        <strain evidence="4">AG1-IB / isolate 7/3/14</strain>
        <strain evidence="2">Isolate 7/3/14</strain>
    </source>
</reference>